<dbReference type="KEGG" id="sfol:H3H32_25315"/>
<evidence type="ECO:0000313" key="3">
    <source>
        <dbReference type="Proteomes" id="UP000515369"/>
    </source>
</evidence>
<dbReference type="PANTHER" id="PTHR35446">
    <property type="entry name" value="SI:CH211-175M2.5"/>
    <property type="match status" value="1"/>
</dbReference>
<dbReference type="Proteomes" id="UP000515369">
    <property type="component" value="Chromosome"/>
</dbReference>
<dbReference type="Gene3D" id="1.20.1290.10">
    <property type="entry name" value="AhpD-like"/>
    <property type="match status" value="1"/>
</dbReference>
<dbReference type="InterPro" id="IPR029032">
    <property type="entry name" value="AhpD-like"/>
</dbReference>
<dbReference type="InterPro" id="IPR003779">
    <property type="entry name" value="CMD-like"/>
</dbReference>
<feature type="domain" description="Carboxymuconolactone decarboxylase-like" evidence="1">
    <location>
        <begin position="90"/>
        <end position="152"/>
    </location>
</feature>
<proteinExistence type="predicted"/>
<dbReference type="AlphaFoldDB" id="A0A7G5GQX1"/>
<name>A0A7G5GQX1_9BACT</name>
<reference evidence="2 3" key="1">
    <citation type="submission" date="2020-07" db="EMBL/GenBank/DDBJ databases">
        <title>Spirosoma foliorum sp. nov., isolated from the leaves on the Nejang mountain Korea, Republic of.</title>
        <authorList>
            <person name="Ho H."/>
            <person name="Lee Y.-J."/>
            <person name="Nurcahyanto D.-A."/>
            <person name="Kim S.-G."/>
        </authorList>
    </citation>
    <scope>NUCLEOTIDE SEQUENCE [LARGE SCALE GENOMIC DNA]</scope>
    <source>
        <strain evidence="2 3">PL0136</strain>
    </source>
</reference>
<sequence length="184" mass="19943">MAHIQLPEGLPGILGPMAFSPQTTKPLNELAEVLLRTNDTLSPAERETIAAFTSRRNDCFFCSTSHGAAADYLHGREANVVQQTWDNYQTAPISPKLKALLTIAASVQQGGKQVTPEQVELARAEGATDKDIHDTVLIAAAFCMYNRYVDGLATWAPQDPAVYADMGEALATKGYVHFNEPQPA</sequence>
<evidence type="ECO:0000259" key="1">
    <source>
        <dbReference type="Pfam" id="PF02627"/>
    </source>
</evidence>
<dbReference type="SUPFAM" id="SSF69118">
    <property type="entry name" value="AhpD-like"/>
    <property type="match status" value="1"/>
</dbReference>
<evidence type="ECO:0000313" key="2">
    <source>
        <dbReference type="EMBL" id="QMW01263.1"/>
    </source>
</evidence>
<dbReference type="EMBL" id="CP059732">
    <property type="protein sequence ID" value="QMW01263.1"/>
    <property type="molecule type" value="Genomic_DNA"/>
</dbReference>
<protein>
    <submittedName>
        <fullName evidence="2">Carboxymuconolactone decarboxylase family protein</fullName>
    </submittedName>
</protein>
<dbReference type="PANTHER" id="PTHR35446:SF2">
    <property type="entry name" value="CARBOXYMUCONOLACTONE DECARBOXYLASE-LIKE DOMAIN-CONTAINING PROTEIN"/>
    <property type="match status" value="1"/>
</dbReference>
<organism evidence="2 3">
    <name type="scientific">Spirosoma foliorum</name>
    <dbReference type="NCBI Taxonomy" id="2710596"/>
    <lineage>
        <taxon>Bacteria</taxon>
        <taxon>Pseudomonadati</taxon>
        <taxon>Bacteroidota</taxon>
        <taxon>Cytophagia</taxon>
        <taxon>Cytophagales</taxon>
        <taxon>Cytophagaceae</taxon>
        <taxon>Spirosoma</taxon>
    </lineage>
</organism>
<dbReference type="RefSeq" id="WP_182458546.1">
    <property type="nucleotide sequence ID" value="NZ_CP059732.1"/>
</dbReference>
<dbReference type="Pfam" id="PF02627">
    <property type="entry name" value="CMD"/>
    <property type="match status" value="1"/>
</dbReference>
<accession>A0A7G5GQX1</accession>
<keyword evidence="3" id="KW-1185">Reference proteome</keyword>
<dbReference type="GO" id="GO:0051920">
    <property type="term" value="F:peroxiredoxin activity"/>
    <property type="evidence" value="ECO:0007669"/>
    <property type="project" value="InterPro"/>
</dbReference>
<gene>
    <name evidence="2" type="ORF">H3H32_25315</name>
</gene>